<proteinExistence type="predicted"/>
<reference evidence="2 3" key="1">
    <citation type="journal article" date="2021" name="Nat. Plants">
        <title>The Taxus genome provides insights into paclitaxel biosynthesis.</title>
        <authorList>
            <person name="Xiong X."/>
            <person name="Gou J."/>
            <person name="Liao Q."/>
            <person name="Li Y."/>
            <person name="Zhou Q."/>
            <person name="Bi G."/>
            <person name="Li C."/>
            <person name="Du R."/>
            <person name="Wang X."/>
            <person name="Sun T."/>
            <person name="Guo L."/>
            <person name="Liang H."/>
            <person name="Lu P."/>
            <person name="Wu Y."/>
            <person name="Zhang Z."/>
            <person name="Ro D.K."/>
            <person name="Shang Y."/>
            <person name="Huang S."/>
            <person name="Yan J."/>
        </authorList>
    </citation>
    <scope>NUCLEOTIDE SEQUENCE [LARGE SCALE GENOMIC DNA]</scope>
    <source>
        <strain evidence="2">Ta-2019</strain>
    </source>
</reference>
<dbReference type="InterPro" id="IPR045153">
    <property type="entry name" value="Est1/Ebs1-like"/>
</dbReference>
<dbReference type="GO" id="GO:0000184">
    <property type="term" value="P:nuclear-transcribed mRNA catabolic process, nonsense-mediated decay"/>
    <property type="evidence" value="ECO:0007669"/>
    <property type="project" value="TreeGrafter"/>
</dbReference>
<feature type="domain" description="DNA/RNA-binding" evidence="1">
    <location>
        <begin position="1"/>
        <end position="46"/>
    </location>
</feature>
<dbReference type="SUPFAM" id="SSF48452">
    <property type="entry name" value="TPR-like"/>
    <property type="match status" value="1"/>
</dbReference>
<dbReference type="GO" id="GO:0005697">
    <property type="term" value="C:telomerase holoenzyme complex"/>
    <property type="evidence" value="ECO:0007669"/>
    <property type="project" value="TreeGrafter"/>
</dbReference>
<dbReference type="PANTHER" id="PTHR15696:SF0">
    <property type="entry name" value="TELOMERASE-BINDING PROTEIN EST1A"/>
    <property type="match status" value="1"/>
</dbReference>
<dbReference type="EMBL" id="JAHRHJ020000005">
    <property type="protein sequence ID" value="KAH9315294.1"/>
    <property type="molecule type" value="Genomic_DNA"/>
</dbReference>
<comment type="caution">
    <text evidence="2">The sequence shown here is derived from an EMBL/GenBank/DDBJ whole genome shotgun (WGS) entry which is preliminary data.</text>
</comment>
<name>A0AA38G2F5_TAXCH</name>
<protein>
    <recommendedName>
        <fullName evidence="1">DNA/RNA-binding domain-containing protein</fullName>
    </recommendedName>
</protein>
<dbReference type="InterPro" id="IPR018834">
    <property type="entry name" value="DNA/RNA-bd_Est1-type"/>
</dbReference>
<dbReference type="PANTHER" id="PTHR15696">
    <property type="entry name" value="SMG-7 SUPPRESSOR WITH MORPHOLOGICAL EFFECT ON GENITALIA PROTEIN 7"/>
    <property type="match status" value="1"/>
</dbReference>
<gene>
    <name evidence="2" type="ORF">KI387_023921</name>
</gene>
<organism evidence="2 3">
    <name type="scientific">Taxus chinensis</name>
    <name type="common">Chinese yew</name>
    <name type="synonym">Taxus wallichiana var. chinensis</name>
    <dbReference type="NCBI Taxonomy" id="29808"/>
    <lineage>
        <taxon>Eukaryota</taxon>
        <taxon>Viridiplantae</taxon>
        <taxon>Streptophyta</taxon>
        <taxon>Embryophyta</taxon>
        <taxon>Tracheophyta</taxon>
        <taxon>Spermatophyta</taxon>
        <taxon>Pinopsida</taxon>
        <taxon>Pinidae</taxon>
        <taxon>Conifers II</taxon>
        <taxon>Cupressales</taxon>
        <taxon>Taxaceae</taxon>
        <taxon>Taxus</taxon>
    </lineage>
</organism>
<feature type="non-terminal residue" evidence="2">
    <location>
        <position position="174"/>
    </location>
</feature>
<sequence length="174" mass="19212">MAVLATYTGDALGAIYHYCRSLAVDVPFVTARENLTLLFEKKRQHICKISTAVEGSGQLPYLIAAAEKDGLHFRGSSHLVCNGKNSQIMTEEYSNILAIKELWECFQAHLMQILGAILTKSGLEELEDAVSKSESVLQQLFSYSINELETTFPPKTSYPVGGSIVRNIPMLEVV</sequence>
<dbReference type="InterPro" id="IPR011990">
    <property type="entry name" value="TPR-like_helical_dom_sf"/>
</dbReference>
<dbReference type="Proteomes" id="UP000824469">
    <property type="component" value="Unassembled WGS sequence"/>
</dbReference>
<accession>A0AA38G2F5</accession>
<dbReference type="Pfam" id="PF10373">
    <property type="entry name" value="EST1_DNA_bind"/>
    <property type="match status" value="1"/>
</dbReference>
<dbReference type="GO" id="GO:0070034">
    <property type="term" value="F:telomerase RNA binding"/>
    <property type="evidence" value="ECO:0007669"/>
    <property type="project" value="TreeGrafter"/>
</dbReference>
<keyword evidence="3" id="KW-1185">Reference proteome</keyword>
<evidence type="ECO:0000313" key="2">
    <source>
        <dbReference type="EMBL" id="KAH9315294.1"/>
    </source>
</evidence>
<dbReference type="GO" id="GO:0042162">
    <property type="term" value="F:telomeric DNA binding"/>
    <property type="evidence" value="ECO:0007669"/>
    <property type="project" value="TreeGrafter"/>
</dbReference>
<evidence type="ECO:0000259" key="1">
    <source>
        <dbReference type="Pfam" id="PF10373"/>
    </source>
</evidence>
<dbReference type="AlphaFoldDB" id="A0AA38G2F5"/>
<evidence type="ECO:0000313" key="3">
    <source>
        <dbReference type="Proteomes" id="UP000824469"/>
    </source>
</evidence>
<dbReference type="Gene3D" id="1.25.40.10">
    <property type="entry name" value="Tetratricopeptide repeat domain"/>
    <property type="match status" value="1"/>
</dbReference>